<evidence type="ECO:0008006" key="4">
    <source>
        <dbReference type="Google" id="ProtNLM"/>
    </source>
</evidence>
<evidence type="ECO:0000256" key="1">
    <source>
        <dbReference type="ARBA" id="ARBA00006450"/>
    </source>
</evidence>
<dbReference type="AlphaFoldDB" id="A0A1E2VB25"/>
<protein>
    <recommendedName>
        <fullName evidence="4">YheU family protein</fullName>
    </recommendedName>
</protein>
<sequence length="96" mass="10597">MHQRFVAIADSLLAPETLAALLEAFVTRQGYDTADTSDAGIQGWVEEVKAQLKRGDLMIIHDIETESTEILPRDQAEAWLRGDYPLGADLTQPSDV</sequence>
<reference evidence="2 3" key="1">
    <citation type="submission" date="2016-08" db="EMBL/GenBank/DDBJ databases">
        <authorList>
            <person name="Seilhamer J.J."/>
        </authorList>
    </citation>
    <scope>NUCLEOTIDE SEQUENCE [LARGE SCALE GENOMIC DNA]</scope>
    <source>
        <strain evidence="2 3">PH27A</strain>
    </source>
</reference>
<dbReference type="InterPro" id="IPR036685">
    <property type="entry name" value="YehU-like_sf"/>
</dbReference>
<dbReference type="Gene3D" id="1.10.10.610">
    <property type="entry name" value="YehU-like"/>
    <property type="match status" value="1"/>
</dbReference>
<keyword evidence="3" id="KW-1185">Reference proteome</keyword>
<accession>A0A1E2VB25</accession>
<dbReference type="Pfam" id="PF06794">
    <property type="entry name" value="UPF0270"/>
    <property type="match status" value="1"/>
</dbReference>
<dbReference type="InterPro" id="IPR010648">
    <property type="entry name" value="UPF0270"/>
</dbReference>
<evidence type="ECO:0000313" key="2">
    <source>
        <dbReference type="EMBL" id="ODC04123.1"/>
    </source>
</evidence>
<dbReference type="RefSeq" id="WP_068998986.1">
    <property type="nucleotide sequence ID" value="NZ_MDTQ01000001.1"/>
</dbReference>
<dbReference type="Proteomes" id="UP000094291">
    <property type="component" value="Unassembled WGS sequence"/>
</dbReference>
<organism evidence="2 3">
    <name type="scientific">Terasakiispira papahanaumokuakeensis</name>
    <dbReference type="NCBI Taxonomy" id="197479"/>
    <lineage>
        <taxon>Bacteria</taxon>
        <taxon>Pseudomonadati</taxon>
        <taxon>Pseudomonadota</taxon>
        <taxon>Gammaproteobacteria</taxon>
        <taxon>Oceanospirillales</taxon>
        <taxon>Terasakiispira</taxon>
    </lineage>
</organism>
<comment type="caution">
    <text evidence="2">The sequence shown here is derived from an EMBL/GenBank/DDBJ whole genome shotgun (WGS) entry which is preliminary data.</text>
</comment>
<gene>
    <name evidence="2" type="ORF">BFW38_11900</name>
</gene>
<dbReference type="STRING" id="197479.BFW38_11900"/>
<dbReference type="SUPFAM" id="SSF118001">
    <property type="entry name" value="YehU-like"/>
    <property type="match status" value="1"/>
</dbReference>
<dbReference type="OrthoDB" id="6120729at2"/>
<proteinExistence type="inferred from homology"/>
<evidence type="ECO:0000313" key="3">
    <source>
        <dbReference type="Proteomes" id="UP000094291"/>
    </source>
</evidence>
<dbReference type="EMBL" id="MDTQ01000001">
    <property type="protein sequence ID" value="ODC04123.1"/>
    <property type="molecule type" value="Genomic_DNA"/>
</dbReference>
<comment type="similarity">
    <text evidence="1">Belongs to the UPF0270 family.</text>
</comment>
<name>A0A1E2VB25_9GAMM</name>